<organism evidence="3 4">
    <name type="scientific">Brachybacterium paraconglomeratum</name>
    <dbReference type="NCBI Taxonomy" id="173362"/>
    <lineage>
        <taxon>Bacteria</taxon>
        <taxon>Bacillati</taxon>
        <taxon>Actinomycetota</taxon>
        <taxon>Actinomycetes</taxon>
        <taxon>Micrococcales</taxon>
        <taxon>Dermabacteraceae</taxon>
        <taxon>Brachybacterium</taxon>
    </lineage>
</organism>
<comment type="caution">
    <text evidence="3">The sequence shown here is derived from an EMBL/GenBank/DDBJ whole genome shotgun (WGS) entry which is preliminary data.</text>
</comment>
<dbReference type="Proteomes" id="UP000274327">
    <property type="component" value="Unassembled WGS sequence"/>
</dbReference>
<evidence type="ECO:0000313" key="3">
    <source>
        <dbReference type="EMBL" id="RRR18570.1"/>
    </source>
</evidence>
<dbReference type="GeneID" id="78121405"/>
<feature type="transmembrane region" description="Helical" evidence="2">
    <location>
        <begin position="233"/>
        <end position="253"/>
    </location>
</feature>
<evidence type="ECO:0000313" key="4">
    <source>
        <dbReference type="Proteomes" id="UP000274327"/>
    </source>
</evidence>
<feature type="compositionally biased region" description="Low complexity" evidence="1">
    <location>
        <begin position="8"/>
        <end position="67"/>
    </location>
</feature>
<proteinExistence type="predicted"/>
<keyword evidence="2" id="KW-0472">Membrane</keyword>
<name>A0A3R8RPL0_9MICO</name>
<accession>A0A3R8RPL0</accession>
<evidence type="ECO:0000256" key="1">
    <source>
        <dbReference type="SAM" id="MobiDB-lite"/>
    </source>
</evidence>
<gene>
    <name evidence="3" type="ORF">DS079_10265</name>
</gene>
<sequence length="261" mass="26424">MTQGYGPQNGQWGADGDQGQWGQNSPQGQQPAPQSQWGQPSPAPAAPQWGEQSAGQASPAPQQWSQASPPPAPGGYPGTSGYPGTAAAASTSPVAGKGALAKKLGIALLVLSALAVIARLATPIFMFMMAANGNPADMEEISVGMGLGSIGTLLAWIANLIFSIGLLVVSIIAAIQFSGRGRTGAIIVAATVIVSVVLYWIVSFVAGFLGAAIAGNSYDMGTIYTVAGIAELLRVLVVAAALLVGSYMVMAWGRKNEAATA</sequence>
<reference evidence="3 4" key="1">
    <citation type="submission" date="2018-07" db="EMBL/GenBank/DDBJ databases">
        <title>Brachybacteriurn paraconglorneratum KCTC 9916.</title>
        <authorList>
            <person name="Li Y."/>
        </authorList>
    </citation>
    <scope>NUCLEOTIDE SEQUENCE [LARGE SCALE GENOMIC DNA]</scope>
    <source>
        <strain evidence="3 4">KCTC 9916</strain>
    </source>
</reference>
<feature type="transmembrane region" description="Helical" evidence="2">
    <location>
        <begin position="187"/>
        <end position="213"/>
    </location>
</feature>
<feature type="region of interest" description="Disordered" evidence="1">
    <location>
        <begin position="1"/>
        <end position="80"/>
    </location>
</feature>
<keyword evidence="2" id="KW-1133">Transmembrane helix</keyword>
<dbReference type="EMBL" id="QOCI01000007">
    <property type="protein sequence ID" value="RRR18570.1"/>
    <property type="molecule type" value="Genomic_DNA"/>
</dbReference>
<dbReference type="RefSeq" id="WP_126987195.1">
    <property type="nucleotide sequence ID" value="NZ_ML133855.1"/>
</dbReference>
<dbReference type="AlphaFoldDB" id="A0A3R8RPL0"/>
<feature type="transmembrane region" description="Helical" evidence="2">
    <location>
        <begin position="106"/>
        <end position="130"/>
    </location>
</feature>
<keyword evidence="2" id="KW-0812">Transmembrane</keyword>
<evidence type="ECO:0000256" key="2">
    <source>
        <dbReference type="SAM" id="Phobius"/>
    </source>
</evidence>
<feature type="transmembrane region" description="Helical" evidence="2">
    <location>
        <begin position="150"/>
        <end position="175"/>
    </location>
</feature>
<protein>
    <submittedName>
        <fullName evidence="3">Uncharacterized protein</fullName>
    </submittedName>
</protein>
<keyword evidence="4" id="KW-1185">Reference proteome</keyword>